<reference evidence="1 2" key="1">
    <citation type="submission" date="2019-02" db="EMBL/GenBank/DDBJ databases">
        <title>Deep-cultivation of Planctomycetes and their phenomic and genomic characterization uncovers novel biology.</title>
        <authorList>
            <person name="Wiegand S."/>
            <person name="Jogler M."/>
            <person name="Boedeker C."/>
            <person name="Pinto D."/>
            <person name="Vollmers J."/>
            <person name="Rivas-Marin E."/>
            <person name="Kohn T."/>
            <person name="Peeters S.H."/>
            <person name="Heuer A."/>
            <person name="Rast P."/>
            <person name="Oberbeckmann S."/>
            <person name="Bunk B."/>
            <person name="Jeske O."/>
            <person name="Meyerdierks A."/>
            <person name="Storesund J.E."/>
            <person name="Kallscheuer N."/>
            <person name="Luecker S."/>
            <person name="Lage O.M."/>
            <person name="Pohl T."/>
            <person name="Merkel B.J."/>
            <person name="Hornburger P."/>
            <person name="Mueller R.-W."/>
            <person name="Bruemmer F."/>
            <person name="Labrenz M."/>
            <person name="Spormann A.M."/>
            <person name="Op den Camp H."/>
            <person name="Overmann J."/>
            <person name="Amann R."/>
            <person name="Jetten M.S.M."/>
            <person name="Mascher T."/>
            <person name="Medema M.H."/>
            <person name="Devos D.P."/>
            <person name="Kaster A.-K."/>
            <person name="Ovreas L."/>
            <person name="Rohde M."/>
            <person name="Galperin M.Y."/>
            <person name="Jogler C."/>
        </authorList>
    </citation>
    <scope>NUCLEOTIDE SEQUENCE [LARGE SCALE GENOMIC DNA]</scope>
    <source>
        <strain evidence="1 2">Pan265</strain>
    </source>
</reference>
<dbReference type="KEGG" id="mcad:Pan265_02040"/>
<keyword evidence="2" id="KW-1185">Reference proteome</keyword>
<name>A0A518BTT0_9BACT</name>
<sequence length="73" mass="8033">MNNYDPMLLAFAAFNTLEHEAAPESPCPMHDNRPSVNVLGMIFAAAGRAIQSLRPVKRKERVAMEPEVACTCC</sequence>
<protein>
    <submittedName>
        <fullName evidence="1">Uncharacterized protein</fullName>
    </submittedName>
</protein>
<dbReference type="AlphaFoldDB" id="A0A518BTT0"/>
<accession>A0A518BTT0</accession>
<dbReference type="RefSeq" id="WP_145444431.1">
    <property type="nucleotide sequence ID" value="NZ_CP036280.1"/>
</dbReference>
<evidence type="ECO:0000313" key="2">
    <source>
        <dbReference type="Proteomes" id="UP000320386"/>
    </source>
</evidence>
<evidence type="ECO:0000313" key="1">
    <source>
        <dbReference type="EMBL" id="QDU70378.1"/>
    </source>
</evidence>
<gene>
    <name evidence="1" type="ORF">Pan265_02040</name>
</gene>
<dbReference type="Proteomes" id="UP000320386">
    <property type="component" value="Chromosome"/>
</dbReference>
<organism evidence="1 2">
    <name type="scientific">Mucisphaera calidilacus</name>
    <dbReference type="NCBI Taxonomy" id="2527982"/>
    <lineage>
        <taxon>Bacteria</taxon>
        <taxon>Pseudomonadati</taxon>
        <taxon>Planctomycetota</taxon>
        <taxon>Phycisphaerae</taxon>
        <taxon>Phycisphaerales</taxon>
        <taxon>Phycisphaeraceae</taxon>
        <taxon>Mucisphaera</taxon>
    </lineage>
</organism>
<dbReference type="EMBL" id="CP036280">
    <property type="protein sequence ID" value="QDU70378.1"/>
    <property type="molecule type" value="Genomic_DNA"/>
</dbReference>
<proteinExistence type="predicted"/>